<dbReference type="Pfam" id="PF03886">
    <property type="entry name" value="ABC_trans_aux"/>
    <property type="match status" value="1"/>
</dbReference>
<organism evidence="2 3">
    <name type="scientific">Anaeromyxobacter oryzae</name>
    <dbReference type="NCBI Taxonomy" id="2918170"/>
    <lineage>
        <taxon>Bacteria</taxon>
        <taxon>Pseudomonadati</taxon>
        <taxon>Myxococcota</taxon>
        <taxon>Myxococcia</taxon>
        <taxon>Myxococcales</taxon>
        <taxon>Cystobacterineae</taxon>
        <taxon>Anaeromyxobacteraceae</taxon>
        <taxon>Anaeromyxobacter</taxon>
    </lineage>
</organism>
<evidence type="ECO:0000313" key="2">
    <source>
        <dbReference type="EMBL" id="BDG02346.1"/>
    </source>
</evidence>
<sequence length="204" mass="21791">MRRAAVLGALLALVAGCLSLGPRPDRTRYYILEPEAGSASPTRPAVPVLGVGPVRLPAYLDRREIVTRAGPARLELTTIDRWAAPLDVLFTSVLGEDLRAAAPAREVLAWPWTASAAPEWSVSVDVLRFDGEPDGTAVLEARWILRRHGALAHQGVTIARERRTAPELAATVVALSRAIGALSRDIAAAMEASQGEAPRPEASR</sequence>
<dbReference type="SUPFAM" id="SSF159594">
    <property type="entry name" value="XCC0632-like"/>
    <property type="match status" value="1"/>
</dbReference>
<keyword evidence="3" id="KW-1185">Reference proteome</keyword>
<dbReference type="Proteomes" id="UP001162891">
    <property type="component" value="Chromosome"/>
</dbReference>
<dbReference type="EMBL" id="AP025591">
    <property type="protein sequence ID" value="BDG02346.1"/>
    <property type="molecule type" value="Genomic_DNA"/>
</dbReference>
<name>A0ABN6MMV8_9BACT</name>
<feature type="domain" description="ABC-type transport auxiliary lipoprotein component" evidence="1">
    <location>
        <begin position="30"/>
        <end position="187"/>
    </location>
</feature>
<dbReference type="RefSeq" id="WP_248359947.1">
    <property type="nucleotide sequence ID" value="NZ_AP025591.1"/>
</dbReference>
<gene>
    <name evidence="2" type="ORF">AMOR_13420</name>
</gene>
<dbReference type="PROSITE" id="PS51257">
    <property type="entry name" value="PROKAR_LIPOPROTEIN"/>
    <property type="match status" value="1"/>
</dbReference>
<dbReference type="Gene3D" id="3.40.50.10610">
    <property type="entry name" value="ABC-type transport auxiliary lipoprotein component"/>
    <property type="match status" value="1"/>
</dbReference>
<reference evidence="3" key="1">
    <citation type="journal article" date="2022" name="Int. J. Syst. Evol. Microbiol.">
        <title>Anaeromyxobacter oryzae sp. nov., Anaeromyxobacter diazotrophicus sp. nov. and Anaeromyxobacter paludicola sp. nov., isolated from paddy soils.</title>
        <authorList>
            <person name="Itoh H."/>
            <person name="Xu Z."/>
            <person name="Mise K."/>
            <person name="Masuda Y."/>
            <person name="Ushijima N."/>
            <person name="Hayakawa C."/>
            <person name="Shiratori Y."/>
            <person name="Senoo K."/>
        </authorList>
    </citation>
    <scope>NUCLEOTIDE SEQUENCE [LARGE SCALE GENOMIC DNA]</scope>
    <source>
        <strain evidence="3">Red232</strain>
    </source>
</reference>
<protein>
    <submittedName>
        <fullName evidence="2">Lipoprotein</fullName>
    </submittedName>
</protein>
<proteinExistence type="predicted"/>
<keyword evidence="2" id="KW-0449">Lipoprotein</keyword>
<evidence type="ECO:0000313" key="3">
    <source>
        <dbReference type="Proteomes" id="UP001162891"/>
    </source>
</evidence>
<dbReference type="InterPro" id="IPR005586">
    <property type="entry name" value="ABC_trans_aux"/>
</dbReference>
<evidence type="ECO:0000259" key="1">
    <source>
        <dbReference type="Pfam" id="PF03886"/>
    </source>
</evidence>
<accession>A0ABN6MMV8</accession>